<dbReference type="GO" id="GO:0003677">
    <property type="term" value="F:DNA binding"/>
    <property type="evidence" value="ECO:0007669"/>
    <property type="project" value="InterPro"/>
</dbReference>
<proteinExistence type="predicted"/>
<accession>A0A518VEB9</accession>
<protein>
    <recommendedName>
        <fullName evidence="3">Integrase</fullName>
    </recommendedName>
</protein>
<name>A0A518VEB9_BRELA</name>
<dbReference type="Proteomes" id="UP000319432">
    <property type="component" value="Chromosome"/>
</dbReference>
<dbReference type="SUPFAM" id="SSF56349">
    <property type="entry name" value="DNA breaking-rejoining enzymes"/>
    <property type="match status" value="1"/>
</dbReference>
<dbReference type="AlphaFoldDB" id="A0A518VEB9"/>
<dbReference type="OrthoDB" id="568347at2"/>
<sequence>MNLAIKNLPTASKVLEINQFITGYWENDIWDADDSIFNDFRKVSSEKSHRKMNFTFFSPSLKNEVKFFIINRIQNDDLQLYSAVHNYCRCFKQLAIFLNKFYPDINSFVELDIDKVLMQFRSYLSENGFSIRIHGRKKLSNYENLLNRLFLFYQKYYDTRSEFEKDIWDVRNIPGAKFADYVSNQTLNFKHISDPFLNLAKRYLKFRISYLSFGQCALDLRVMNLFMTFIHKRYPLWSDLKALNRRDMEDYLVWHNQVLHDKIPSKRYYLITLHVFLENIEKLQFDEAPDLPVSVLLFKEDFPRKVTKTENDIKYIPEGVLQQIEERLEYLTPARFIPVVILLRATGWRISDILNLRYDSCLERSSQGWYLCGDIKKTQVLNHRVPITDEVALIVQTLLETIKVQSTQSNNPKKYLFVQLETPAVWLLPPEP</sequence>
<dbReference type="InterPro" id="IPR011010">
    <property type="entry name" value="DNA_brk_join_enz"/>
</dbReference>
<evidence type="ECO:0000313" key="1">
    <source>
        <dbReference type="EMBL" id="QDX95346.1"/>
    </source>
</evidence>
<reference evidence="1 2" key="1">
    <citation type="submission" date="2018-11" db="EMBL/GenBank/DDBJ databases">
        <title>Phylogenetic determinants of toxin gene distribution in genomes of Brevibacillus laterosporus.</title>
        <authorList>
            <person name="Glare T.R."/>
            <person name="Durrant A."/>
            <person name="Berry C."/>
            <person name="Palma L."/>
            <person name="Ormskirk M."/>
            <person name="Cox M.O."/>
        </authorList>
    </citation>
    <scope>NUCLEOTIDE SEQUENCE [LARGE SCALE GENOMIC DNA]</scope>
    <source>
        <strain evidence="1 2">1821L</strain>
    </source>
</reference>
<organism evidence="1 2">
    <name type="scientific">Brevibacillus laterosporus</name>
    <name type="common">Bacillus laterosporus</name>
    <dbReference type="NCBI Taxonomy" id="1465"/>
    <lineage>
        <taxon>Bacteria</taxon>
        <taxon>Bacillati</taxon>
        <taxon>Bacillota</taxon>
        <taxon>Bacilli</taxon>
        <taxon>Bacillales</taxon>
        <taxon>Paenibacillaceae</taxon>
        <taxon>Brevibacillus</taxon>
    </lineage>
</organism>
<dbReference type="EMBL" id="CP033464">
    <property type="protein sequence ID" value="QDX95346.1"/>
    <property type="molecule type" value="Genomic_DNA"/>
</dbReference>
<evidence type="ECO:0000313" key="2">
    <source>
        <dbReference type="Proteomes" id="UP000319432"/>
    </source>
</evidence>
<evidence type="ECO:0008006" key="3">
    <source>
        <dbReference type="Google" id="ProtNLM"/>
    </source>
</evidence>
<gene>
    <name evidence="1" type="ORF">EEL30_25495</name>
</gene>
<keyword evidence="2" id="KW-1185">Reference proteome</keyword>